<organism evidence="2 3">
    <name type="scientific">Didymella pomorum</name>
    <dbReference type="NCBI Taxonomy" id="749634"/>
    <lineage>
        <taxon>Eukaryota</taxon>
        <taxon>Fungi</taxon>
        <taxon>Dikarya</taxon>
        <taxon>Ascomycota</taxon>
        <taxon>Pezizomycotina</taxon>
        <taxon>Dothideomycetes</taxon>
        <taxon>Pleosporomycetidae</taxon>
        <taxon>Pleosporales</taxon>
        <taxon>Pleosporineae</taxon>
        <taxon>Didymellaceae</taxon>
        <taxon>Didymella</taxon>
    </lineage>
</organism>
<dbReference type="AlphaFoldDB" id="A0A9W8ZMM5"/>
<gene>
    <name evidence="2" type="ORF">N0V91_000517</name>
</gene>
<evidence type="ECO:0000313" key="3">
    <source>
        <dbReference type="Proteomes" id="UP001140510"/>
    </source>
</evidence>
<protein>
    <submittedName>
        <fullName evidence="2">Uncharacterized protein</fullName>
    </submittedName>
</protein>
<evidence type="ECO:0000256" key="1">
    <source>
        <dbReference type="SAM" id="MobiDB-lite"/>
    </source>
</evidence>
<keyword evidence="3" id="KW-1185">Reference proteome</keyword>
<proteinExistence type="predicted"/>
<name>A0A9W8ZMM5_9PLEO</name>
<dbReference type="OrthoDB" id="2122982at2759"/>
<sequence length="117" mass="13562">MKDEWIEKDAMRVFCDWLYTGTIHIDKSVPRDSEDFGLCILKAHTFATQLDDTSFRNAVYVFEELQEEDEDDEEDDSDDDINDDTDAPGYEIDVFVIDAFMEAMDSRTFSAARKHVS</sequence>
<dbReference type="EMBL" id="JAPEVA010000002">
    <property type="protein sequence ID" value="KAJ4412755.1"/>
    <property type="molecule type" value="Genomic_DNA"/>
</dbReference>
<feature type="compositionally biased region" description="Acidic residues" evidence="1">
    <location>
        <begin position="66"/>
        <end position="86"/>
    </location>
</feature>
<accession>A0A9W8ZMM5</accession>
<reference evidence="2" key="1">
    <citation type="submission" date="2022-10" db="EMBL/GenBank/DDBJ databases">
        <title>Tapping the CABI collections for fungal endophytes: first genome assemblies for Collariella, Neodidymelliopsis, Ascochyta clinopodiicola, Didymella pomorum, Didymosphaeria variabile, Neocosmospora piperis and Neocucurbitaria cava.</title>
        <authorList>
            <person name="Hill R."/>
        </authorList>
    </citation>
    <scope>NUCLEOTIDE SEQUENCE</scope>
    <source>
        <strain evidence="2">IMI 355091</strain>
    </source>
</reference>
<dbReference type="Proteomes" id="UP001140510">
    <property type="component" value="Unassembled WGS sequence"/>
</dbReference>
<feature type="region of interest" description="Disordered" evidence="1">
    <location>
        <begin position="66"/>
        <end position="89"/>
    </location>
</feature>
<evidence type="ECO:0000313" key="2">
    <source>
        <dbReference type="EMBL" id="KAJ4412755.1"/>
    </source>
</evidence>
<comment type="caution">
    <text evidence="2">The sequence shown here is derived from an EMBL/GenBank/DDBJ whole genome shotgun (WGS) entry which is preliminary data.</text>
</comment>